<gene>
    <name evidence="1" type="ORF">H735_08665</name>
</gene>
<dbReference type="Proteomes" id="UP000031586">
    <property type="component" value="Unassembled WGS sequence"/>
</dbReference>
<dbReference type="PATRIC" id="fig|1229493.5.peg.819"/>
<name>A0A0C1W9I2_9VIBR</name>
<comment type="caution">
    <text evidence="1">The sequence shown here is derived from an EMBL/GenBank/DDBJ whole genome shotgun (WGS) entry which is preliminary data.</text>
</comment>
<evidence type="ECO:0000313" key="1">
    <source>
        <dbReference type="EMBL" id="KIF53012.1"/>
    </source>
</evidence>
<evidence type="ECO:0008006" key="3">
    <source>
        <dbReference type="Google" id="ProtNLM"/>
    </source>
</evidence>
<evidence type="ECO:0000313" key="2">
    <source>
        <dbReference type="Proteomes" id="UP000031586"/>
    </source>
</evidence>
<dbReference type="RefSeq" id="WP_020194176.1">
    <property type="nucleotide sequence ID" value="NZ_BAOH01000005.1"/>
</dbReference>
<accession>A0A0C1W9I2</accession>
<proteinExistence type="predicted"/>
<dbReference type="AlphaFoldDB" id="A0A0C1W9I2"/>
<dbReference type="PROSITE" id="PS51257">
    <property type="entry name" value="PROKAR_LIPOPROTEIN"/>
    <property type="match status" value="1"/>
</dbReference>
<organism evidence="1 2">
    <name type="scientific">Vibrio owensii CAIM 1854 = LMG 25443</name>
    <dbReference type="NCBI Taxonomy" id="1229493"/>
    <lineage>
        <taxon>Bacteria</taxon>
        <taxon>Pseudomonadati</taxon>
        <taxon>Pseudomonadota</taxon>
        <taxon>Gammaproteobacteria</taxon>
        <taxon>Vibrionales</taxon>
        <taxon>Vibrionaceae</taxon>
        <taxon>Vibrio</taxon>
    </lineage>
</organism>
<reference evidence="1 2" key="1">
    <citation type="submission" date="2014-07" db="EMBL/GenBank/DDBJ databases">
        <title>Unique and conserved regions in Vibrio harveyi and related species in comparison with the shrimp pathogen Vibrio harveyi CAIM 1792.</title>
        <authorList>
            <person name="Espinoza-Valles I."/>
            <person name="Vora G."/>
            <person name="Leekitcharoenphon P."/>
            <person name="Ussery D."/>
            <person name="Hoj L."/>
            <person name="Gomez-Gil B."/>
        </authorList>
    </citation>
    <scope>NUCLEOTIDE SEQUENCE [LARGE SCALE GENOMIC DNA]</scope>
    <source>
        <strain evidence="2">CAIM 1854 / LMG 25443</strain>
    </source>
</reference>
<protein>
    <recommendedName>
        <fullName evidence="3">Lipoprotein</fullName>
    </recommendedName>
</protein>
<dbReference type="EMBL" id="JPRD01000015">
    <property type="protein sequence ID" value="KIF53012.1"/>
    <property type="molecule type" value="Genomic_DNA"/>
</dbReference>
<sequence length="159" mass="17427">MKKLIAITAVALVLSACDNGPDKTSTASDSPATTVEQVEQNETTQAPKVKHVADEKTQNYVDELYAQADEHMKDVLSTIIRPYSALTESQKQNSKQVAINELHRDPKSGEWSAVIDFLNSEHSVKVPVNGFDSFLVNGVAYEIVKSEDGQLYAMQQGSN</sequence>